<evidence type="ECO:0000256" key="1">
    <source>
        <dbReference type="ARBA" id="ARBA00022741"/>
    </source>
</evidence>
<dbReference type="PANTHER" id="PTHR35372:SF2">
    <property type="entry name" value="SF3 HELICASE DOMAIN-CONTAINING PROTEIN"/>
    <property type="match status" value="1"/>
</dbReference>
<dbReference type="EMBL" id="AP017649">
    <property type="protein sequence ID" value="BAZ97531.1"/>
    <property type="molecule type" value="Genomic_DNA"/>
</dbReference>
<sequence length="752" mass="84722">MQLTICTANCTGNQKNCLYPKKRAITSVDELKEAVKVDHVCAEYENSYRSADNFIKSDVIVMDCDNDHTENPAEWITPEVLEELMPDVSYAIAPSRNNMISKDGKTARPKFHVYFSIDVVADADTYANLKKAIYAQFPFFDDNALDAARFIYGAEAGEVIWHEGWLSVLDVLEDVDEDFDEAVPNNSVIPAGRRNKTLSHYAGRVLKRYGIGDKAHDLFLKEAEKCETSIEESELTTIWNSAVKFAKKVQDQEGYVAPEDFNKDFSDASLKPTDYSDIGQAKVLAREYDAELCFTEATDYLRYDGEKWVESKQKAVGAMEEFLDEQLADAESQVASTLESCIKAGLEKAAVITGKGLGEMNEEQQTAYGLYTAATIYKKFVLKRRDMKYVMAALQAAKPMLQHSVSELDKDEFLLNTPGATIDLKTGESRLPEAADFITKQTNSKPGEEGKDIWQQALRTFFCNDAELIEYVQQIVGLAAIGKVYLEAIIIAYGEGRNGKSTFWNTISRVLGTYSGSLSADTLTVGCRRNVKPEMAELKGKRLIIAAELEEGMRLNTSIIKQLCSTDEITAEKKYKDPFRFTPSHTLVLYTNHLPRVGANDAGTWRRLIVIPFDAKIEGSSDMKNYSDHLFNEAGPYILSWIVEGAMKAIRKNFHLSPPECVRKAIDTYRENNDWMANFLEDCCEIGPDYDQKSGDFYQEYRNYCARNGEYTRSTTDFYAAVELAGFTRKKIKIGSFIYGVRVKDEDFLNQP</sequence>
<dbReference type="GO" id="GO:0005524">
    <property type="term" value="F:ATP binding"/>
    <property type="evidence" value="ECO:0007669"/>
    <property type="project" value="UniProtKB-KW"/>
</dbReference>
<dbReference type="AlphaFoldDB" id="A0AB33HQG0"/>
<evidence type="ECO:0000313" key="6">
    <source>
        <dbReference type="Proteomes" id="UP000218257"/>
    </source>
</evidence>
<keyword evidence="1" id="KW-0547">Nucleotide-binding</keyword>
<dbReference type="SMART" id="SM00942">
    <property type="entry name" value="PriCT_1"/>
    <property type="match status" value="1"/>
</dbReference>
<dbReference type="SUPFAM" id="SSF52540">
    <property type="entry name" value="P-loop containing nucleoside triphosphate hydrolases"/>
    <property type="match status" value="1"/>
</dbReference>
<dbReference type="NCBIfam" id="TIGR01613">
    <property type="entry name" value="primase_Cterm"/>
    <property type="match status" value="1"/>
</dbReference>
<dbReference type="InterPro" id="IPR051620">
    <property type="entry name" value="ORF904-like_C"/>
</dbReference>
<evidence type="ECO:0000259" key="4">
    <source>
        <dbReference type="PROSITE" id="PS51206"/>
    </source>
</evidence>
<keyword evidence="2" id="KW-0378">Hydrolase</keyword>
<evidence type="ECO:0000256" key="2">
    <source>
        <dbReference type="ARBA" id="ARBA00022801"/>
    </source>
</evidence>
<dbReference type="PROSITE" id="PS51206">
    <property type="entry name" value="SF3_HELICASE_1"/>
    <property type="match status" value="1"/>
</dbReference>
<dbReference type="InterPro" id="IPR027417">
    <property type="entry name" value="P-loop_NTPase"/>
</dbReference>
<protein>
    <submittedName>
        <fullName evidence="5">Phage/plasmid primase P4 family domain-containing protein</fullName>
    </submittedName>
</protein>
<dbReference type="SMART" id="SM00885">
    <property type="entry name" value="D5_N"/>
    <property type="match status" value="1"/>
</dbReference>
<dbReference type="PANTHER" id="PTHR35372">
    <property type="entry name" value="ATP BINDING PROTEIN-RELATED"/>
    <property type="match status" value="1"/>
</dbReference>
<evidence type="ECO:0000256" key="3">
    <source>
        <dbReference type="ARBA" id="ARBA00022840"/>
    </source>
</evidence>
<accession>A0AB33HQG0</accession>
<dbReference type="Pfam" id="PF19263">
    <property type="entry name" value="DUF5906"/>
    <property type="match status" value="1"/>
</dbReference>
<reference evidence="5 6" key="1">
    <citation type="journal article" date="2017" name="Sci. Rep.">
        <title>Isolation and genomic characterization of a Dehalococcoides strain suggests genomic rearrangement during culture.</title>
        <authorList>
            <person name="Yohda M."/>
            <person name="Ikegami K."/>
            <person name="Aita Y."/>
            <person name="Kitajima M."/>
            <person name="Takechi A."/>
            <person name="Iwamoto M."/>
            <person name="Fukuda T."/>
            <person name="Tamura N."/>
            <person name="Shibasaki J."/>
            <person name="Koike S."/>
            <person name="Komatsu D."/>
            <person name="Miyagi S."/>
            <person name="Nishimura M."/>
            <person name="Uchino Y."/>
            <person name="Shiroma A."/>
            <person name="Shimoji M."/>
            <person name="Tamotsu H."/>
            <person name="Ashimine N."/>
            <person name="Shinzato M."/>
            <person name="Ohki S."/>
            <person name="Nakano K."/>
            <person name="Teruya K."/>
            <person name="Satou K."/>
            <person name="Hirano T."/>
            <person name="Yagi O."/>
        </authorList>
    </citation>
    <scope>NUCLEOTIDE SEQUENCE [LARGE SCALE GENOMIC DNA]</scope>
    <source>
        <strain evidence="5 6">UCH-ATV1</strain>
    </source>
</reference>
<organism evidence="5 6">
    <name type="scientific">Dehalococcoides mccartyi</name>
    <dbReference type="NCBI Taxonomy" id="61435"/>
    <lineage>
        <taxon>Bacteria</taxon>
        <taxon>Bacillati</taxon>
        <taxon>Chloroflexota</taxon>
        <taxon>Dehalococcoidia</taxon>
        <taxon>Dehalococcoidales</taxon>
        <taxon>Dehalococcoidaceae</taxon>
        <taxon>Dehalococcoides</taxon>
    </lineage>
</organism>
<proteinExistence type="predicted"/>
<dbReference type="Gene3D" id="3.40.50.300">
    <property type="entry name" value="P-loop containing nucleotide triphosphate hydrolases"/>
    <property type="match status" value="1"/>
</dbReference>
<dbReference type="GO" id="GO:0016787">
    <property type="term" value="F:hydrolase activity"/>
    <property type="evidence" value="ECO:0007669"/>
    <property type="project" value="UniProtKB-KW"/>
</dbReference>
<evidence type="ECO:0000313" key="5">
    <source>
        <dbReference type="EMBL" id="BAZ97531.1"/>
    </source>
</evidence>
<gene>
    <name evidence="5" type="ORF">DEHALATV1_0903</name>
</gene>
<dbReference type="InterPro" id="IPR014820">
    <property type="entry name" value="PriCT_1"/>
</dbReference>
<name>A0AB33HQG0_9CHLR</name>
<keyword evidence="3" id="KW-0067">ATP-binding</keyword>
<feature type="domain" description="SF3 helicase" evidence="4">
    <location>
        <begin position="467"/>
        <end position="626"/>
    </location>
</feature>
<dbReference type="InterPro" id="IPR014818">
    <property type="entry name" value="Phage/plasmid_primase_P4_C"/>
</dbReference>
<dbReference type="InterPro" id="IPR006500">
    <property type="entry name" value="Helicase_put_C_phage/plasmid"/>
</dbReference>
<dbReference type="InterPro" id="IPR045455">
    <property type="entry name" value="NrS-1_pol-like_helicase"/>
</dbReference>
<dbReference type="RefSeq" id="WP_096476776.1">
    <property type="nucleotide sequence ID" value="NZ_AP017649.1"/>
</dbReference>
<dbReference type="Proteomes" id="UP000218257">
    <property type="component" value="Chromosome"/>
</dbReference>
<dbReference type="Pfam" id="PF08706">
    <property type="entry name" value="D5_N"/>
    <property type="match status" value="1"/>
</dbReference>
<dbReference type="InterPro" id="IPR014015">
    <property type="entry name" value="Helicase_SF3_DNA-vir"/>
</dbReference>